<keyword evidence="2" id="KW-0472">Membrane</keyword>
<evidence type="ECO:0000313" key="3">
    <source>
        <dbReference type="EMBL" id="MCQ8894991.1"/>
    </source>
</evidence>
<keyword evidence="2" id="KW-1133">Transmembrane helix</keyword>
<reference evidence="3 4" key="1">
    <citation type="submission" date="2022-07" db="EMBL/GenBank/DDBJ databases">
        <authorList>
            <person name="Xamxidin M."/>
            <person name="Wu M."/>
        </authorList>
    </citation>
    <scope>NUCLEOTIDE SEQUENCE [LARGE SCALE GENOMIC DNA]</scope>
    <source>
        <strain evidence="3 4">NBRC 111650</strain>
    </source>
</reference>
<evidence type="ECO:0000256" key="2">
    <source>
        <dbReference type="SAM" id="Phobius"/>
    </source>
</evidence>
<feature type="region of interest" description="Disordered" evidence="1">
    <location>
        <begin position="88"/>
        <end position="115"/>
    </location>
</feature>
<keyword evidence="4" id="KW-1185">Reference proteome</keyword>
<feature type="transmembrane region" description="Helical" evidence="2">
    <location>
        <begin position="12"/>
        <end position="32"/>
    </location>
</feature>
<proteinExistence type="predicted"/>
<dbReference type="RefSeq" id="WP_256762647.1">
    <property type="nucleotide sequence ID" value="NZ_JANIGO010000001.1"/>
</dbReference>
<organism evidence="3 4">
    <name type="scientific">Limnobacter humi</name>
    <dbReference type="NCBI Taxonomy" id="1778671"/>
    <lineage>
        <taxon>Bacteria</taxon>
        <taxon>Pseudomonadati</taxon>
        <taxon>Pseudomonadota</taxon>
        <taxon>Betaproteobacteria</taxon>
        <taxon>Burkholderiales</taxon>
        <taxon>Burkholderiaceae</taxon>
        <taxon>Limnobacter</taxon>
    </lineage>
</organism>
<protein>
    <recommendedName>
        <fullName evidence="5">DUF4145 domain-containing protein</fullName>
    </recommendedName>
</protein>
<dbReference type="EMBL" id="JANIGO010000001">
    <property type="protein sequence ID" value="MCQ8894991.1"/>
    <property type="molecule type" value="Genomic_DNA"/>
</dbReference>
<comment type="caution">
    <text evidence="3">The sequence shown here is derived from an EMBL/GenBank/DDBJ whole genome shotgun (WGS) entry which is preliminary data.</text>
</comment>
<keyword evidence="2" id="KW-0812">Transmembrane</keyword>
<evidence type="ECO:0000256" key="1">
    <source>
        <dbReference type="SAM" id="MobiDB-lite"/>
    </source>
</evidence>
<dbReference type="Proteomes" id="UP001204142">
    <property type="component" value="Unassembled WGS sequence"/>
</dbReference>
<name>A0ABT1WBV1_9BURK</name>
<accession>A0ABT1WBV1</accession>
<gene>
    <name evidence="3" type="ORF">NQT62_00885</name>
</gene>
<sequence length="218" mass="24489">MLNAFWQWLQTVKPQHAIAAFCVAIVIGRFVYPSLVYDSSSRDLILIAMLCILVPDLAKLISRVNKVKIGDKEIELAEALDDLAKKTEEAEEQLSKSEDGGFKRATPEASPNIDKYLRDPRGGLIAVAVDIEERVQTILTQNNLDTSRGYMSPMHAAELLARRGIVVRELPILMKDFWVVRNRAFHSSNVKLSEQDVYRLVDLGVRILELLAVTRSDG</sequence>
<evidence type="ECO:0008006" key="5">
    <source>
        <dbReference type="Google" id="ProtNLM"/>
    </source>
</evidence>
<evidence type="ECO:0000313" key="4">
    <source>
        <dbReference type="Proteomes" id="UP001204142"/>
    </source>
</evidence>
<feature type="compositionally biased region" description="Basic and acidic residues" evidence="1">
    <location>
        <begin position="88"/>
        <end position="106"/>
    </location>
</feature>